<dbReference type="EMBL" id="KZ107839">
    <property type="protein sequence ID" value="OSS53056.1"/>
    <property type="molecule type" value="Genomic_DNA"/>
</dbReference>
<reference evidence="1 2" key="1">
    <citation type="journal article" date="2017" name="Genome Announc.">
        <title>Genome sequence of the saprophytic ascomycete Epicoccum nigrum ICMP 19927 strain isolated from New Zealand.</title>
        <authorList>
            <person name="Fokin M."/>
            <person name="Fleetwood D."/>
            <person name="Weir B.S."/>
            <person name="Villas-Boas S.G."/>
        </authorList>
    </citation>
    <scope>NUCLEOTIDE SEQUENCE [LARGE SCALE GENOMIC DNA]</scope>
    <source>
        <strain evidence="1 2">ICMP 19927</strain>
    </source>
</reference>
<gene>
    <name evidence="1" type="ORF">B5807_03073</name>
</gene>
<evidence type="ECO:0000313" key="1">
    <source>
        <dbReference type="EMBL" id="OSS53056.1"/>
    </source>
</evidence>
<accession>A0A1Y2MA97</accession>
<dbReference type="AlphaFoldDB" id="A0A1Y2MA97"/>
<sequence length="192" mass="20936">MGPTGTTKVTTSPKGYIVKTVFDVLDREVQVLDNGDPTTPATGKPIRMLSTKSYGALGRLQQSSDRFGLTTIYKSDALSRPIAEMDPFGNELEYRFEHGGAACTHTINGDLRRIIRLDGKDRPTQATEYPDSSTKDITLPLVHETLYSGHGKTAKKSTFQQSGTERVLLSSEAFFYGPEQAVKSELTTGLGS</sequence>
<proteinExistence type="predicted"/>
<dbReference type="Gene3D" id="2.180.10.10">
    <property type="entry name" value="RHS repeat-associated core"/>
    <property type="match status" value="1"/>
</dbReference>
<protein>
    <submittedName>
        <fullName evidence="1">Uncharacterized protein</fullName>
    </submittedName>
</protein>
<name>A0A1Y2MA97_EPING</name>
<dbReference type="InParanoid" id="A0A1Y2MA97"/>
<keyword evidence="2" id="KW-1185">Reference proteome</keyword>
<evidence type="ECO:0000313" key="2">
    <source>
        <dbReference type="Proteomes" id="UP000193240"/>
    </source>
</evidence>
<dbReference type="Proteomes" id="UP000193240">
    <property type="component" value="Unassembled WGS sequence"/>
</dbReference>
<dbReference type="STRING" id="105696.A0A1Y2MA97"/>
<organism evidence="1 2">
    <name type="scientific">Epicoccum nigrum</name>
    <name type="common">Soil fungus</name>
    <name type="synonym">Epicoccum purpurascens</name>
    <dbReference type="NCBI Taxonomy" id="105696"/>
    <lineage>
        <taxon>Eukaryota</taxon>
        <taxon>Fungi</taxon>
        <taxon>Dikarya</taxon>
        <taxon>Ascomycota</taxon>
        <taxon>Pezizomycotina</taxon>
        <taxon>Dothideomycetes</taxon>
        <taxon>Pleosporomycetidae</taxon>
        <taxon>Pleosporales</taxon>
        <taxon>Pleosporineae</taxon>
        <taxon>Didymellaceae</taxon>
        <taxon>Epicoccum</taxon>
    </lineage>
</organism>